<evidence type="ECO:0000313" key="2">
    <source>
        <dbReference type="Proteomes" id="UP000474777"/>
    </source>
</evidence>
<protein>
    <submittedName>
        <fullName evidence="1">Uncharacterized protein</fullName>
    </submittedName>
</protein>
<dbReference type="AlphaFoldDB" id="A0A6B3LTI1"/>
<name>A0A6B3LTI1_9BACT</name>
<gene>
    <name evidence="1" type="ORF">GXP69_07660</name>
</gene>
<dbReference type="EMBL" id="JAAGWD010000003">
    <property type="protein sequence ID" value="NEM97566.1"/>
    <property type="molecule type" value="Genomic_DNA"/>
</dbReference>
<accession>A0A6B3LTI1</accession>
<proteinExistence type="predicted"/>
<organism evidence="1 2">
    <name type="scientific">Pontibacter burrus</name>
    <dbReference type="NCBI Taxonomy" id="2704466"/>
    <lineage>
        <taxon>Bacteria</taxon>
        <taxon>Pseudomonadati</taxon>
        <taxon>Bacteroidota</taxon>
        <taxon>Cytophagia</taxon>
        <taxon>Cytophagales</taxon>
        <taxon>Hymenobacteraceae</taxon>
        <taxon>Pontibacter</taxon>
    </lineage>
</organism>
<dbReference type="RefSeq" id="WP_163914075.1">
    <property type="nucleotide sequence ID" value="NZ_JAAGWD010000003.1"/>
</dbReference>
<keyword evidence="2" id="KW-1185">Reference proteome</keyword>
<evidence type="ECO:0000313" key="1">
    <source>
        <dbReference type="EMBL" id="NEM97566.1"/>
    </source>
</evidence>
<reference evidence="1 2" key="1">
    <citation type="submission" date="2020-02" db="EMBL/GenBank/DDBJ databases">
        <authorList>
            <person name="Kim M.K."/>
        </authorList>
    </citation>
    <scope>NUCLEOTIDE SEQUENCE [LARGE SCALE GENOMIC DNA]</scope>
    <source>
        <strain evidence="1 2">BT327</strain>
    </source>
</reference>
<sequence>MELQVPEQQQISTHLRDKLDYCQQCHLHKAECRCEETLLVKANEEVPEQSKGLDIMLSTWTISIKGVKKTVEGIVVVNKGLDKIAKDETFRRRVKRELRLSNDEFDVVEIAFTLKLGETFAI</sequence>
<dbReference type="Proteomes" id="UP000474777">
    <property type="component" value="Unassembled WGS sequence"/>
</dbReference>
<comment type="caution">
    <text evidence="1">The sequence shown here is derived from an EMBL/GenBank/DDBJ whole genome shotgun (WGS) entry which is preliminary data.</text>
</comment>